<evidence type="ECO:0000256" key="1">
    <source>
        <dbReference type="SAM" id="Phobius"/>
    </source>
</evidence>
<protein>
    <submittedName>
        <fullName evidence="2">Uncharacterized protein</fullName>
    </submittedName>
</protein>
<accession>A0ABT9H0I2</accession>
<feature type="transmembrane region" description="Helical" evidence="1">
    <location>
        <begin position="86"/>
        <end position="111"/>
    </location>
</feature>
<evidence type="ECO:0000313" key="3">
    <source>
        <dbReference type="Proteomes" id="UP001231616"/>
    </source>
</evidence>
<keyword evidence="1" id="KW-1133">Transmembrane helix</keyword>
<sequence>MMTTKATHPRRNFKIRQYIASKSIARLTLDFIVINTILATLLAGVLVLITRDYHLGLDYIYHMYTELFGKEPRWSLPDDQFLYKNIRAFLATISLLSPSLFLGMIIYKFFVLRRDNLVFRRYCDLSNGGSEQYLNIHFYISSSLRLHNLQFTAFIRTYEKELEQASADNYPMNTFPLELRQDAFYPLPFNYVPSRFRLPLFNPDTLDTPCAQPQLELHDDGTVTVHTFERQIKLDPTRGDFCQIYVVGRGEVPDLQSKFSEIGSYQIPADIRFEPLPEMQTAYDVRKQRFTVKNWLDF</sequence>
<evidence type="ECO:0000313" key="2">
    <source>
        <dbReference type="EMBL" id="MDP4536827.1"/>
    </source>
</evidence>
<keyword evidence="1" id="KW-0472">Membrane</keyword>
<feature type="transmembrane region" description="Helical" evidence="1">
    <location>
        <begin position="24"/>
        <end position="49"/>
    </location>
</feature>
<comment type="caution">
    <text evidence="2">The sequence shown here is derived from an EMBL/GenBank/DDBJ whole genome shotgun (WGS) entry which is preliminary data.</text>
</comment>
<dbReference type="RefSeq" id="WP_305894092.1">
    <property type="nucleotide sequence ID" value="NZ_JAUZVZ010000015.1"/>
</dbReference>
<gene>
    <name evidence="2" type="ORF">Q3O60_11550</name>
</gene>
<keyword evidence="1" id="KW-0812">Transmembrane</keyword>
<organism evidence="2 3">
    <name type="scientific">Alkalimonas collagenimarina</name>
    <dbReference type="NCBI Taxonomy" id="400390"/>
    <lineage>
        <taxon>Bacteria</taxon>
        <taxon>Pseudomonadati</taxon>
        <taxon>Pseudomonadota</taxon>
        <taxon>Gammaproteobacteria</taxon>
        <taxon>Alkalimonas</taxon>
    </lineage>
</organism>
<dbReference type="Proteomes" id="UP001231616">
    <property type="component" value="Unassembled WGS sequence"/>
</dbReference>
<reference evidence="2 3" key="1">
    <citation type="submission" date="2023-08" db="EMBL/GenBank/DDBJ databases">
        <authorList>
            <person name="Joshi A."/>
            <person name="Thite S."/>
        </authorList>
    </citation>
    <scope>NUCLEOTIDE SEQUENCE [LARGE SCALE GENOMIC DNA]</scope>
    <source>
        <strain evidence="2 3">AC40</strain>
    </source>
</reference>
<proteinExistence type="predicted"/>
<dbReference type="EMBL" id="JAUZVZ010000015">
    <property type="protein sequence ID" value="MDP4536827.1"/>
    <property type="molecule type" value="Genomic_DNA"/>
</dbReference>
<name>A0ABT9H0I2_9GAMM</name>
<keyword evidence="3" id="KW-1185">Reference proteome</keyword>